<organism evidence="5 6">
    <name type="scientific">Mucilaginibacter ginsenosidivorans</name>
    <dbReference type="NCBI Taxonomy" id="398053"/>
    <lineage>
        <taxon>Bacteria</taxon>
        <taxon>Pseudomonadati</taxon>
        <taxon>Bacteroidota</taxon>
        <taxon>Sphingobacteriia</taxon>
        <taxon>Sphingobacteriales</taxon>
        <taxon>Sphingobacteriaceae</taxon>
        <taxon>Mucilaginibacter</taxon>
    </lineage>
</organism>
<dbReference type="EMBL" id="CP042436">
    <property type="protein sequence ID" value="QEC63372.1"/>
    <property type="molecule type" value="Genomic_DNA"/>
</dbReference>
<evidence type="ECO:0000313" key="6">
    <source>
        <dbReference type="Proteomes" id="UP000321479"/>
    </source>
</evidence>
<keyword evidence="6" id="KW-1185">Reference proteome</keyword>
<dbReference type="OrthoDB" id="1488362at2"/>
<feature type="transmembrane region" description="Helical" evidence="3">
    <location>
        <begin position="12"/>
        <end position="36"/>
    </location>
</feature>
<dbReference type="InterPro" id="IPR016035">
    <property type="entry name" value="Acyl_Trfase/lysoPLipase"/>
</dbReference>
<keyword evidence="1 2" id="KW-0443">Lipid metabolism</keyword>
<dbReference type="KEGG" id="mgin:FRZ54_12565"/>
<dbReference type="AlphaFoldDB" id="A0A5B8UWR5"/>
<feature type="active site" description="Proton acceptor" evidence="2">
    <location>
        <position position="283"/>
    </location>
</feature>
<dbReference type="GO" id="GO:0016042">
    <property type="term" value="P:lipid catabolic process"/>
    <property type="evidence" value="ECO:0007669"/>
    <property type="project" value="UniProtKB-UniRule"/>
</dbReference>
<proteinExistence type="predicted"/>
<reference evidence="5 6" key="1">
    <citation type="journal article" date="2017" name="Curr. Microbiol.">
        <title>Mucilaginibacter ginsenosidivorans sp. nov., Isolated from Soil of Ginseng Field.</title>
        <authorList>
            <person name="Kim M.M."/>
            <person name="Siddiqi M.Z."/>
            <person name="Im W.T."/>
        </authorList>
    </citation>
    <scope>NUCLEOTIDE SEQUENCE [LARGE SCALE GENOMIC DNA]</scope>
    <source>
        <strain evidence="5 6">Gsoil 3017</strain>
    </source>
</reference>
<name>A0A5B8UWR5_9SPHI</name>
<sequence>MATDTTTRQDTFYVGLCMAGAVSAGAYTAGVMDYLIEALTEWERRRGQPGVPAHKVQIPVMGGASAGGMTSVMGASAMNNPLTPIDVPAADLLAEHPENKLYHSWVDLTGVDMFSTMLDTSDIKPGAVLSALNSSFIDPIAKRVVDADPAKWQPLPAFITPGLKVFTTLSNLQGFDYNIPFKSVNSTGKSKYIMAIHNDYACFQLTEGNIDGPNGGWIPLNLKNKTNTDIAAAAAMATGAFPVGLQSRIVTRDAQYVNNNQWLKGYLKQNPLTEGKYQTLNVDGGLINNEPFDKVRDVLSDVTGQDNPDDYNNFNKFQSTVLMIQPFPTSAPPIIALSTALPNVISNTLATMLKQMRAKPINLENALDDDCAGQYLITPARIVKGPDGNETELAGDLAIACGALGGFGGFINKEFRVHDYFLGRYNCKIFLRDYFTIPAENLDKNPIFAAGYANTNKDDFKSTKDNSYQIIPIFADATNYTFPDFKFSSGTNWPTLKESDIDKYRSAIKGRIQAALLNITEFNWLTRGLLWIGAKIVINGKLSDKIIGTIKSEFQKWKLLP</sequence>
<keyword evidence="3" id="KW-0812">Transmembrane</keyword>
<keyword evidence="3" id="KW-1133">Transmembrane helix</keyword>
<keyword evidence="3" id="KW-0472">Membrane</keyword>
<dbReference type="InterPro" id="IPR002641">
    <property type="entry name" value="PNPLA_dom"/>
</dbReference>
<accession>A0A5B8UWR5</accession>
<keyword evidence="2" id="KW-0442">Lipid degradation</keyword>
<keyword evidence="2" id="KW-0378">Hydrolase</keyword>
<evidence type="ECO:0000256" key="2">
    <source>
        <dbReference type="PROSITE-ProRule" id="PRU01161"/>
    </source>
</evidence>
<feature type="active site" description="Nucleophile" evidence="2">
    <location>
        <position position="65"/>
    </location>
</feature>
<comment type="caution">
    <text evidence="2">Lacks conserved residue(s) required for the propagation of feature annotation.</text>
</comment>
<feature type="domain" description="PNPLA" evidence="4">
    <location>
        <begin position="16"/>
        <end position="296"/>
    </location>
</feature>
<dbReference type="Proteomes" id="UP000321479">
    <property type="component" value="Chromosome"/>
</dbReference>
<evidence type="ECO:0000256" key="3">
    <source>
        <dbReference type="SAM" id="Phobius"/>
    </source>
</evidence>
<dbReference type="PROSITE" id="PS51635">
    <property type="entry name" value="PNPLA"/>
    <property type="match status" value="1"/>
</dbReference>
<feature type="short sequence motif" description="GXSXG" evidence="2">
    <location>
        <begin position="63"/>
        <end position="67"/>
    </location>
</feature>
<evidence type="ECO:0000259" key="4">
    <source>
        <dbReference type="PROSITE" id="PS51635"/>
    </source>
</evidence>
<protein>
    <submittedName>
        <fullName evidence="5">Patatin-like phospholipase family protein</fullName>
    </submittedName>
</protein>
<dbReference type="GO" id="GO:0016787">
    <property type="term" value="F:hydrolase activity"/>
    <property type="evidence" value="ECO:0007669"/>
    <property type="project" value="UniProtKB-UniRule"/>
</dbReference>
<evidence type="ECO:0000313" key="5">
    <source>
        <dbReference type="EMBL" id="QEC63372.1"/>
    </source>
</evidence>
<dbReference type="SUPFAM" id="SSF52151">
    <property type="entry name" value="FabD/lysophospholipase-like"/>
    <property type="match status" value="1"/>
</dbReference>
<feature type="short sequence motif" description="DGA/G" evidence="2">
    <location>
        <begin position="283"/>
        <end position="285"/>
    </location>
</feature>
<dbReference type="RefSeq" id="WP_147031948.1">
    <property type="nucleotide sequence ID" value="NZ_CP042436.1"/>
</dbReference>
<gene>
    <name evidence="5" type="ORF">FRZ54_12565</name>
</gene>
<evidence type="ECO:0000256" key="1">
    <source>
        <dbReference type="ARBA" id="ARBA00023098"/>
    </source>
</evidence>